<dbReference type="CDD" id="cd04688">
    <property type="entry name" value="NUDIX_Hydrolase"/>
    <property type="match status" value="1"/>
</dbReference>
<name>A0A3P1T7R1_9ACTN</name>
<dbReference type="GO" id="GO:0016787">
    <property type="term" value="F:hydrolase activity"/>
    <property type="evidence" value="ECO:0007669"/>
    <property type="project" value="UniProtKB-KW"/>
</dbReference>
<dbReference type="Proteomes" id="UP000280819">
    <property type="component" value="Unassembled WGS sequence"/>
</dbReference>
<proteinExistence type="predicted"/>
<reference evidence="4 5" key="1">
    <citation type="submission" date="2018-11" db="EMBL/GenBank/DDBJ databases">
        <title>Genomes From Bacteria Associated with the Canine Oral Cavity: a Test Case for Automated Genome-Based Taxonomic Assignment.</title>
        <authorList>
            <person name="Coil D.A."/>
            <person name="Jospin G."/>
            <person name="Darling A.E."/>
            <person name="Wallis C."/>
            <person name="Davis I.J."/>
            <person name="Harris S."/>
            <person name="Eisen J.A."/>
            <person name="Holcombe L.J."/>
            <person name="O'Flynn C."/>
        </authorList>
    </citation>
    <scope>NUCLEOTIDE SEQUENCE [LARGE SCALE GENOMIC DNA]</scope>
    <source>
        <strain evidence="4 5">OH887_COT-365</strain>
    </source>
</reference>
<evidence type="ECO:0000313" key="4">
    <source>
        <dbReference type="EMBL" id="RRD05462.1"/>
    </source>
</evidence>
<evidence type="ECO:0000313" key="5">
    <source>
        <dbReference type="Proteomes" id="UP000280819"/>
    </source>
</evidence>
<dbReference type="InterPro" id="IPR015797">
    <property type="entry name" value="NUDIX_hydrolase-like_dom_sf"/>
</dbReference>
<evidence type="ECO:0000259" key="3">
    <source>
        <dbReference type="PROSITE" id="PS51462"/>
    </source>
</evidence>
<dbReference type="SUPFAM" id="SSF55811">
    <property type="entry name" value="Nudix"/>
    <property type="match status" value="1"/>
</dbReference>
<dbReference type="InterPro" id="IPR000086">
    <property type="entry name" value="NUDIX_hydrolase_dom"/>
</dbReference>
<organism evidence="4 5">
    <name type="scientific">Arachnia propionica</name>
    <dbReference type="NCBI Taxonomy" id="1750"/>
    <lineage>
        <taxon>Bacteria</taxon>
        <taxon>Bacillati</taxon>
        <taxon>Actinomycetota</taxon>
        <taxon>Actinomycetes</taxon>
        <taxon>Propionibacteriales</taxon>
        <taxon>Propionibacteriaceae</taxon>
        <taxon>Arachnia</taxon>
    </lineage>
</organism>
<feature type="region of interest" description="Disordered" evidence="2">
    <location>
        <begin position="152"/>
        <end position="185"/>
    </location>
</feature>
<keyword evidence="1" id="KW-0378">Hydrolase</keyword>
<dbReference type="PROSITE" id="PS51462">
    <property type="entry name" value="NUDIX"/>
    <property type="match status" value="1"/>
</dbReference>
<feature type="domain" description="Nudix hydrolase" evidence="3">
    <location>
        <begin position="14"/>
        <end position="151"/>
    </location>
</feature>
<dbReference type="PANTHER" id="PTHR43736">
    <property type="entry name" value="ADP-RIBOSE PYROPHOSPHATASE"/>
    <property type="match status" value="1"/>
</dbReference>
<dbReference type="AlphaFoldDB" id="A0A3P1T7R1"/>
<dbReference type="PROSITE" id="PS00893">
    <property type="entry name" value="NUDIX_BOX"/>
    <property type="match status" value="1"/>
</dbReference>
<dbReference type="RefSeq" id="WP_124844291.1">
    <property type="nucleotide sequence ID" value="NZ_RQZG01000006.1"/>
</dbReference>
<dbReference type="InterPro" id="IPR020084">
    <property type="entry name" value="NUDIX_hydrolase_CS"/>
</dbReference>
<evidence type="ECO:0000256" key="2">
    <source>
        <dbReference type="SAM" id="MobiDB-lite"/>
    </source>
</evidence>
<dbReference type="PANTHER" id="PTHR43736:SF2">
    <property type="entry name" value="MUTT_NUDIX FAMILY PROTEIN"/>
    <property type="match status" value="1"/>
</dbReference>
<feature type="compositionally biased region" description="Polar residues" evidence="2">
    <location>
        <begin position="158"/>
        <end position="185"/>
    </location>
</feature>
<protein>
    <submittedName>
        <fullName evidence="4">NUDIX domain-containing protein</fullName>
    </submittedName>
</protein>
<accession>A0A3P1T7R1</accession>
<dbReference type="Gene3D" id="3.90.79.10">
    <property type="entry name" value="Nucleoside Triphosphate Pyrophosphohydrolase"/>
    <property type="match status" value="1"/>
</dbReference>
<dbReference type="Pfam" id="PF00293">
    <property type="entry name" value="NUDIX"/>
    <property type="match status" value="1"/>
</dbReference>
<evidence type="ECO:0000256" key="1">
    <source>
        <dbReference type="ARBA" id="ARBA00022801"/>
    </source>
</evidence>
<comment type="caution">
    <text evidence="4">The sequence shown here is derived from an EMBL/GenBank/DDBJ whole genome shotgun (WGS) entry which is preliminary data.</text>
</comment>
<gene>
    <name evidence="4" type="ORF">EII34_06955</name>
</gene>
<sequence length="185" mass="20846">MAEVDCGFDDGARWFRLRAVAVILHEGSVLMMSNQTDPYLYTIGGGVQHGETIEEAVIREVREELGVDYGIDRLLFIHQNFFTDEHSPLLVGRACHEVSFHFLMTFDPAQPIRPGGVTTDGRREQPVWVPLSRYGQDRPAYPAFYATELLDPPAQPRLITTRQASSQPETRGQKPLSTRENVTFG</sequence>
<dbReference type="EMBL" id="RQZG01000006">
    <property type="protein sequence ID" value="RRD05462.1"/>
    <property type="molecule type" value="Genomic_DNA"/>
</dbReference>
<dbReference type="OrthoDB" id="9804442at2"/>